<dbReference type="PANTHER" id="PTHR42760">
    <property type="entry name" value="SHORT-CHAIN DEHYDROGENASES/REDUCTASES FAMILY MEMBER"/>
    <property type="match status" value="1"/>
</dbReference>
<dbReference type="AlphaFoldDB" id="A0A0B8N0V7"/>
<dbReference type="SUPFAM" id="SSF63724">
    <property type="entry name" value="Cytolysin/lectin"/>
    <property type="match status" value="1"/>
</dbReference>
<dbReference type="CDD" id="cd05233">
    <property type="entry name" value="SDR_c"/>
    <property type="match status" value="1"/>
</dbReference>
<dbReference type="PRINTS" id="PR00081">
    <property type="entry name" value="GDHRDH"/>
</dbReference>
<gene>
    <name evidence="5" type="ORF">TCE0_023r07165</name>
</gene>
<dbReference type="InterPro" id="IPR002347">
    <property type="entry name" value="SDR_fam"/>
</dbReference>
<dbReference type="InterPro" id="IPR036291">
    <property type="entry name" value="NAD(P)-bd_dom_sf"/>
</dbReference>
<organism evidence="5 6">
    <name type="scientific">Talaromyces pinophilus</name>
    <name type="common">Penicillium pinophilum</name>
    <dbReference type="NCBI Taxonomy" id="128442"/>
    <lineage>
        <taxon>Eukaryota</taxon>
        <taxon>Fungi</taxon>
        <taxon>Dikarya</taxon>
        <taxon>Ascomycota</taxon>
        <taxon>Pezizomycotina</taxon>
        <taxon>Eurotiomycetes</taxon>
        <taxon>Eurotiomycetidae</taxon>
        <taxon>Eurotiales</taxon>
        <taxon>Trichocomaceae</taxon>
        <taxon>Talaromyces</taxon>
        <taxon>Talaromyces sect. Talaromyces</taxon>
    </lineage>
</organism>
<dbReference type="EMBL" id="DF933819">
    <property type="protein sequence ID" value="GAM37327.1"/>
    <property type="molecule type" value="Genomic_DNA"/>
</dbReference>
<evidence type="ECO:0000256" key="4">
    <source>
        <dbReference type="RuleBase" id="RU000363"/>
    </source>
</evidence>
<proteinExistence type="inferred from homology"/>
<dbReference type="GO" id="GO:0016616">
    <property type="term" value="F:oxidoreductase activity, acting on the CH-OH group of donors, NAD or NADP as acceptor"/>
    <property type="evidence" value="ECO:0007669"/>
    <property type="project" value="TreeGrafter"/>
</dbReference>
<dbReference type="InterPro" id="IPR015926">
    <property type="entry name" value="Cytolysin/lectin"/>
</dbReference>
<reference evidence="6" key="1">
    <citation type="journal article" date="2015" name="Genome Announc.">
        <title>Draft genome sequence of Talaromyces cellulolyticus strain Y-94, a source of lignocellulosic biomass-degrading enzymes.</title>
        <authorList>
            <person name="Fujii T."/>
            <person name="Koike H."/>
            <person name="Sawayama S."/>
            <person name="Yano S."/>
            <person name="Inoue H."/>
        </authorList>
    </citation>
    <scope>NUCLEOTIDE SEQUENCE [LARGE SCALE GENOMIC DNA]</scope>
    <source>
        <strain evidence="6">Y-94</strain>
    </source>
</reference>
<dbReference type="SUPFAM" id="SSF51735">
    <property type="entry name" value="NAD(P)-binding Rossmann-fold domains"/>
    <property type="match status" value="1"/>
</dbReference>
<dbReference type="PANTHER" id="PTHR42760:SF37">
    <property type="entry name" value="CLAVALDEHYDE DEHYDROGENASE"/>
    <property type="match status" value="1"/>
</dbReference>
<protein>
    <submittedName>
        <fullName evidence="5">Uncharacterized protein</fullName>
    </submittedName>
</protein>
<dbReference type="Pfam" id="PF00106">
    <property type="entry name" value="adh_short"/>
    <property type="match status" value="1"/>
</dbReference>
<keyword evidence="2" id="KW-0521">NADP</keyword>
<evidence type="ECO:0000256" key="3">
    <source>
        <dbReference type="ARBA" id="ARBA00023002"/>
    </source>
</evidence>
<evidence type="ECO:0000313" key="6">
    <source>
        <dbReference type="Proteomes" id="UP000053095"/>
    </source>
</evidence>
<evidence type="ECO:0000256" key="2">
    <source>
        <dbReference type="ARBA" id="ARBA00022857"/>
    </source>
</evidence>
<dbReference type="Proteomes" id="UP000053095">
    <property type="component" value="Unassembled WGS sequence"/>
</dbReference>
<dbReference type="Pfam" id="PF07367">
    <property type="entry name" value="FB_lectin"/>
    <property type="match status" value="1"/>
</dbReference>
<dbReference type="PRINTS" id="PR00080">
    <property type="entry name" value="SDRFAMILY"/>
</dbReference>
<dbReference type="Gene3D" id="2.60.270.20">
    <property type="entry name" value="Cytolysin/lectin"/>
    <property type="match status" value="1"/>
</dbReference>
<accession>A0A0B8N0V7</accession>
<keyword evidence="6" id="KW-1185">Reference proteome</keyword>
<evidence type="ECO:0000313" key="5">
    <source>
        <dbReference type="EMBL" id="GAM37327.1"/>
    </source>
</evidence>
<comment type="similarity">
    <text evidence="1 4">Belongs to the short-chain dehydrogenases/reductases (SDR) family.</text>
</comment>
<sequence>MYASTNLLLEYADTGSATMSYTIRLRIENSTSDTLTVVEKTCWYYANGCTWTEQDGQHVLSMGGSGTSGMLRFKSSSGDLFTVVVGMHNYNPWRGLLVDLREDDTALKLHPEYYNGGKFSHPPEGVYSLATTHGAKVAVNLQRKDENEVFAVLQYSLADVETLSGFAIAFAHAKAGAIALLGRSAEALAETEKQVKEISPATRVLSVVVDVLDEDGINAAFEKIVDQCGIPHVLINNAGYLVLETIAESTIDSFWKVQEINVKGMLIVTKSFLKAIESVPERERFILNLTSVSSQYAAVTMDSYTISKVAVIKFTEFLAAEYPSITSINLDPGMVATDMGVRVDIIAPFLFDTVALVGGAAVWLCSGDKKFLSGRYVSVNWDVDELERRKDEIMEKNLLSSGLRRGSGVPADELVIHP</sequence>
<name>A0A0B8N0V7_TALPI</name>
<dbReference type="Gene3D" id="3.40.50.720">
    <property type="entry name" value="NAD(P)-binding Rossmann-like Domain"/>
    <property type="match status" value="1"/>
</dbReference>
<keyword evidence="3" id="KW-0560">Oxidoreductase</keyword>
<dbReference type="InterPro" id="IPR009960">
    <property type="entry name" value="Fruit_body_lectin_fun"/>
</dbReference>
<evidence type="ECO:0000256" key="1">
    <source>
        <dbReference type="ARBA" id="ARBA00006484"/>
    </source>
</evidence>